<evidence type="ECO:0000313" key="2">
    <source>
        <dbReference type="EMBL" id="ESU26612.1"/>
    </source>
</evidence>
<feature type="chain" id="PRO_5004750625" evidence="1">
    <location>
        <begin position="19"/>
        <end position="152"/>
    </location>
</feature>
<sequence length="152" mass="16513">MKKTLTLFCLFLLTAVSAQQITMEKGKFFKNGEQISSWETKQLMITNPEAYKHFKSAKTKEGFGGFLLGLGIGLTIGDIVKGAVSDTDYPSGFTYVGASCIVASIPVLSGRKKKLETALEIYNKGLQPTANTIDFDLNILANANGYGLQITF</sequence>
<dbReference type="Proteomes" id="UP000018004">
    <property type="component" value="Unassembled WGS sequence"/>
</dbReference>
<dbReference type="STRING" id="1341181.FLJC2902T_25860"/>
<gene>
    <name evidence="2" type="ORF">FLJC2902T_25860</name>
</gene>
<dbReference type="RefSeq" id="WP_023580145.1">
    <property type="nucleotide sequence ID" value="NZ_AVGG01000018.1"/>
</dbReference>
<proteinExistence type="predicted"/>
<accession>V6SJZ4</accession>
<keyword evidence="1" id="KW-0732">Signal</keyword>
<dbReference type="PATRIC" id="fig|1341181.4.peg.2544"/>
<comment type="caution">
    <text evidence="2">The sequence shown here is derived from an EMBL/GenBank/DDBJ whole genome shotgun (WGS) entry which is preliminary data.</text>
</comment>
<reference evidence="2 3" key="1">
    <citation type="submission" date="2013-08" db="EMBL/GenBank/DDBJ databases">
        <title>Flavobacterium limnosediminis JC2902 genome sequencing.</title>
        <authorList>
            <person name="Lee K."/>
            <person name="Yi H."/>
            <person name="Park S."/>
            <person name="Chun J."/>
        </authorList>
    </citation>
    <scope>NUCLEOTIDE SEQUENCE [LARGE SCALE GENOMIC DNA]</scope>
    <source>
        <strain evidence="2 3">JC2902</strain>
    </source>
</reference>
<evidence type="ECO:0000256" key="1">
    <source>
        <dbReference type="SAM" id="SignalP"/>
    </source>
</evidence>
<feature type="signal peptide" evidence="1">
    <location>
        <begin position="1"/>
        <end position="18"/>
    </location>
</feature>
<dbReference type="EMBL" id="AVGG01000018">
    <property type="protein sequence ID" value="ESU26612.1"/>
    <property type="molecule type" value="Genomic_DNA"/>
</dbReference>
<organism evidence="2 3">
    <name type="scientific">Flavobacterium limnosediminis JC2902</name>
    <dbReference type="NCBI Taxonomy" id="1341181"/>
    <lineage>
        <taxon>Bacteria</taxon>
        <taxon>Pseudomonadati</taxon>
        <taxon>Bacteroidota</taxon>
        <taxon>Flavobacteriia</taxon>
        <taxon>Flavobacteriales</taxon>
        <taxon>Flavobacteriaceae</taxon>
        <taxon>Flavobacterium</taxon>
    </lineage>
</organism>
<name>V6SJZ4_9FLAO</name>
<dbReference type="eggNOG" id="ENOG5032SQG">
    <property type="taxonomic scope" value="Bacteria"/>
</dbReference>
<dbReference type="OrthoDB" id="1376171at2"/>
<keyword evidence="3" id="KW-1185">Reference proteome</keyword>
<protein>
    <submittedName>
        <fullName evidence="2">Uncharacterized protein</fullName>
    </submittedName>
</protein>
<evidence type="ECO:0000313" key="3">
    <source>
        <dbReference type="Proteomes" id="UP000018004"/>
    </source>
</evidence>
<dbReference type="AlphaFoldDB" id="V6SJZ4"/>